<keyword evidence="1" id="KW-0812">Transmembrane</keyword>
<name>X1GVT2_9ZZZZ</name>
<dbReference type="EMBL" id="BARU01014817">
    <property type="protein sequence ID" value="GAH37113.1"/>
    <property type="molecule type" value="Genomic_DNA"/>
</dbReference>
<comment type="caution">
    <text evidence="2">The sequence shown here is derived from an EMBL/GenBank/DDBJ whole genome shotgun (WGS) entry which is preliminary data.</text>
</comment>
<sequence>MASALGLVMAYLILAVGWTLIGLAMLVINLYLMYDGLMAWA</sequence>
<keyword evidence="1" id="KW-0472">Membrane</keyword>
<protein>
    <submittedName>
        <fullName evidence="2">Uncharacterized protein</fullName>
    </submittedName>
</protein>
<accession>X1GVT2</accession>
<organism evidence="2">
    <name type="scientific">marine sediment metagenome</name>
    <dbReference type="NCBI Taxonomy" id="412755"/>
    <lineage>
        <taxon>unclassified sequences</taxon>
        <taxon>metagenomes</taxon>
        <taxon>ecological metagenomes</taxon>
    </lineage>
</organism>
<reference evidence="2" key="1">
    <citation type="journal article" date="2014" name="Front. Microbiol.">
        <title>High frequency of phylogenetically diverse reductive dehalogenase-homologous genes in deep subseafloor sedimentary metagenomes.</title>
        <authorList>
            <person name="Kawai M."/>
            <person name="Futagami T."/>
            <person name="Toyoda A."/>
            <person name="Takaki Y."/>
            <person name="Nishi S."/>
            <person name="Hori S."/>
            <person name="Arai W."/>
            <person name="Tsubouchi T."/>
            <person name="Morono Y."/>
            <person name="Uchiyama I."/>
            <person name="Ito T."/>
            <person name="Fujiyama A."/>
            <person name="Inagaki F."/>
            <person name="Takami H."/>
        </authorList>
    </citation>
    <scope>NUCLEOTIDE SEQUENCE</scope>
    <source>
        <strain evidence="2">Expedition CK06-06</strain>
    </source>
</reference>
<dbReference type="AlphaFoldDB" id="X1GVT2"/>
<keyword evidence="1" id="KW-1133">Transmembrane helix</keyword>
<gene>
    <name evidence="2" type="ORF">S03H2_25914</name>
</gene>
<feature type="transmembrane region" description="Helical" evidence="1">
    <location>
        <begin position="6"/>
        <end position="32"/>
    </location>
</feature>
<evidence type="ECO:0000256" key="1">
    <source>
        <dbReference type="SAM" id="Phobius"/>
    </source>
</evidence>
<proteinExistence type="predicted"/>
<evidence type="ECO:0000313" key="2">
    <source>
        <dbReference type="EMBL" id="GAH37113.1"/>
    </source>
</evidence>